<comment type="caution">
    <text evidence="1">The sequence shown here is derived from an EMBL/GenBank/DDBJ whole genome shotgun (WGS) entry which is preliminary data.</text>
</comment>
<protein>
    <submittedName>
        <fullName evidence="1">Uncharacterized protein</fullName>
    </submittedName>
</protein>
<keyword evidence="2" id="KW-1185">Reference proteome</keyword>
<dbReference type="EMBL" id="JAWJUL010000694">
    <property type="protein sequence ID" value="MDV3444093.1"/>
    <property type="molecule type" value="Genomic_DNA"/>
</dbReference>
<evidence type="ECO:0000313" key="2">
    <source>
        <dbReference type="Proteomes" id="UP001273935"/>
    </source>
</evidence>
<organism evidence="1 2">
    <name type="scientific">Metapseudomonas otitidis</name>
    <dbReference type="NCBI Taxonomy" id="319939"/>
    <lineage>
        <taxon>Bacteria</taxon>
        <taxon>Pseudomonadati</taxon>
        <taxon>Pseudomonadota</taxon>
        <taxon>Gammaproteobacteria</taxon>
        <taxon>Pseudomonadales</taxon>
        <taxon>Pseudomonadaceae</taxon>
        <taxon>Metapseudomonas</taxon>
    </lineage>
</organism>
<feature type="non-terminal residue" evidence="1">
    <location>
        <position position="1"/>
    </location>
</feature>
<name>A0ABU3Y1S8_9GAMM</name>
<proteinExistence type="predicted"/>
<feature type="non-terminal residue" evidence="1">
    <location>
        <position position="69"/>
    </location>
</feature>
<sequence length="69" mass="7479">DDAPQPGFVLRGMGGMDAMADEQGDRVIGPLPFTGPECLQDWLGSETRRQLVAEISPLLLEDEALELNP</sequence>
<accession>A0ABU3Y1S8</accession>
<dbReference type="Proteomes" id="UP001273935">
    <property type="component" value="Unassembled WGS sequence"/>
</dbReference>
<evidence type="ECO:0000313" key="1">
    <source>
        <dbReference type="EMBL" id="MDV3444093.1"/>
    </source>
</evidence>
<gene>
    <name evidence="1" type="ORF">R0G64_32955</name>
</gene>
<reference evidence="1 2" key="1">
    <citation type="submission" date="2023-10" db="EMBL/GenBank/DDBJ databases">
        <title>Pseudomonas otitidis isolated from a paediatric patient with cystic fibrosis in Chile.</title>
        <authorList>
            <person name="Amsteins-Romero L."/>
            <person name="Opazo-Capurro A."/>
            <person name="Matus-Kohler M."/>
            <person name="Gonzalez-Rocha G."/>
        </authorList>
    </citation>
    <scope>NUCLEOTIDE SEQUENCE [LARGE SCALE GENOMIC DNA]</scope>
    <source>
        <strain evidence="1 2">P-714</strain>
    </source>
</reference>